<name>A0A1Q3BNI1_CEPFO</name>
<organism evidence="2 3">
    <name type="scientific">Cephalotus follicularis</name>
    <name type="common">Albany pitcher plant</name>
    <dbReference type="NCBI Taxonomy" id="3775"/>
    <lineage>
        <taxon>Eukaryota</taxon>
        <taxon>Viridiplantae</taxon>
        <taxon>Streptophyta</taxon>
        <taxon>Embryophyta</taxon>
        <taxon>Tracheophyta</taxon>
        <taxon>Spermatophyta</taxon>
        <taxon>Magnoliopsida</taxon>
        <taxon>eudicotyledons</taxon>
        <taxon>Gunneridae</taxon>
        <taxon>Pentapetalae</taxon>
        <taxon>rosids</taxon>
        <taxon>fabids</taxon>
        <taxon>Oxalidales</taxon>
        <taxon>Cephalotaceae</taxon>
        <taxon>Cephalotus</taxon>
    </lineage>
</organism>
<dbReference type="AlphaFoldDB" id="A0A1Q3BNI1"/>
<feature type="signal peptide" evidence="1">
    <location>
        <begin position="1"/>
        <end position="20"/>
    </location>
</feature>
<feature type="chain" id="PRO_5013134627" evidence="1">
    <location>
        <begin position="21"/>
        <end position="110"/>
    </location>
</feature>
<protein>
    <submittedName>
        <fullName evidence="2">Uncharacterized protein</fullName>
    </submittedName>
</protein>
<keyword evidence="3" id="KW-1185">Reference proteome</keyword>
<reference evidence="3" key="1">
    <citation type="submission" date="2016-04" db="EMBL/GenBank/DDBJ databases">
        <title>Cephalotus genome sequencing.</title>
        <authorList>
            <person name="Fukushima K."/>
            <person name="Hasebe M."/>
            <person name="Fang X."/>
        </authorList>
    </citation>
    <scope>NUCLEOTIDE SEQUENCE [LARGE SCALE GENOMIC DNA]</scope>
    <source>
        <strain evidence="3">cv. St1</strain>
    </source>
</reference>
<dbReference type="EMBL" id="BDDD01000725">
    <property type="protein sequence ID" value="GAV69458.1"/>
    <property type="molecule type" value="Genomic_DNA"/>
</dbReference>
<dbReference type="InParanoid" id="A0A1Q3BNI1"/>
<evidence type="ECO:0000313" key="2">
    <source>
        <dbReference type="EMBL" id="GAV69458.1"/>
    </source>
</evidence>
<evidence type="ECO:0000256" key="1">
    <source>
        <dbReference type="SAM" id="SignalP"/>
    </source>
</evidence>
<dbReference type="PROSITE" id="PS51257">
    <property type="entry name" value="PROKAR_LIPOPROTEIN"/>
    <property type="match status" value="1"/>
</dbReference>
<dbReference type="Proteomes" id="UP000187406">
    <property type="component" value="Unassembled WGS sequence"/>
</dbReference>
<gene>
    <name evidence="2" type="ORF">CFOL_v3_12959</name>
</gene>
<accession>A0A1Q3BNI1</accession>
<proteinExistence type="predicted"/>
<comment type="caution">
    <text evidence="2">The sequence shown here is derived from an EMBL/GenBank/DDBJ whole genome shotgun (WGS) entry which is preliminary data.</text>
</comment>
<sequence length="110" mass="12584">MIKYICFFFPFLFFFFGCFSKKAQVHKLLLEDHKKSCPPIGAPHIHYRIGGSSTHRFWIDLWSPHNPRIDQLQVLSSSTRLSVPTPPLAHGNPMALDGYVTVKTKALDNK</sequence>
<keyword evidence="1" id="KW-0732">Signal</keyword>
<evidence type="ECO:0000313" key="3">
    <source>
        <dbReference type="Proteomes" id="UP000187406"/>
    </source>
</evidence>